<dbReference type="EMBL" id="BK014663">
    <property type="protein sequence ID" value="DAD66827.1"/>
    <property type="molecule type" value="Genomic_DNA"/>
</dbReference>
<organism evidence="1">
    <name type="scientific">Siphoviridae sp. ctFNZ2</name>
    <dbReference type="NCBI Taxonomy" id="2823572"/>
    <lineage>
        <taxon>Viruses</taxon>
        <taxon>Duplodnaviria</taxon>
        <taxon>Heunggongvirae</taxon>
        <taxon>Uroviricota</taxon>
        <taxon>Caudoviricetes</taxon>
    </lineage>
</organism>
<evidence type="ECO:0000313" key="1">
    <source>
        <dbReference type="EMBL" id="DAD66827.1"/>
    </source>
</evidence>
<name>A0A8S5LA54_9CAUD</name>
<accession>A0A8S5LA54</accession>
<reference evidence="1" key="1">
    <citation type="journal article" date="2021" name="Proc. Natl. Acad. Sci. U.S.A.">
        <title>A Catalog of Tens of Thousands of Viruses from Human Metagenomes Reveals Hidden Associations with Chronic Diseases.</title>
        <authorList>
            <person name="Tisza M.J."/>
            <person name="Buck C.B."/>
        </authorList>
    </citation>
    <scope>NUCLEOTIDE SEQUENCE</scope>
    <source>
        <strain evidence="1">CtFNZ2</strain>
    </source>
</reference>
<dbReference type="InterPro" id="IPR038667">
    <property type="entry name" value="XkdH-like_sf"/>
</dbReference>
<proteinExistence type="predicted"/>
<sequence length="118" mass="13669">MKVNDVLIKAQSSIMWMYDKKLDVYEAREVIKDNGADGIEFQKAHADIPCRLSVQTLKNSEQNEARLLKTEHKVFCQPDVYIKSGSKITVDGVKYLTSEDPMIYITHQELVVKRHEWV</sequence>
<protein>
    <submittedName>
        <fullName evidence="1">Head closure knob</fullName>
    </submittedName>
</protein>
<dbReference type="Gene3D" id="2.40.10.370">
    <property type="entry name" value="Protein of unknown function DUF3599"/>
    <property type="match status" value="1"/>
</dbReference>